<comment type="caution">
    <text evidence="1">The sequence shown here is derived from an EMBL/GenBank/DDBJ whole genome shotgun (WGS) entry which is preliminary data.</text>
</comment>
<gene>
    <name evidence="1" type="ORF">K3G42_006894</name>
</gene>
<organism evidence="1 2">
    <name type="scientific">Sphaerodactylus townsendi</name>
    <dbReference type="NCBI Taxonomy" id="933632"/>
    <lineage>
        <taxon>Eukaryota</taxon>
        <taxon>Metazoa</taxon>
        <taxon>Chordata</taxon>
        <taxon>Craniata</taxon>
        <taxon>Vertebrata</taxon>
        <taxon>Euteleostomi</taxon>
        <taxon>Lepidosauria</taxon>
        <taxon>Squamata</taxon>
        <taxon>Bifurcata</taxon>
        <taxon>Gekkota</taxon>
        <taxon>Sphaerodactylidae</taxon>
        <taxon>Sphaerodactylus</taxon>
    </lineage>
</organism>
<name>A0ACB8E6R6_9SAUR</name>
<evidence type="ECO:0000313" key="2">
    <source>
        <dbReference type="Proteomes" id="UP000827872"/>
    </source>
</evidence>
<keyword evidence="2" id="KW-1185">Reference proteome</keyword>
<dbReference type="Proteomes" id="UP000827872">
    <property type="component" value="Linkage Group LG10"/>
</dbReference>
<sequence>MEPRKRSSSKGTARGEWLRSSIPDVKVWQRSDRHMIDNRKAERQWQSVVLFLWEVKWKCSLGTNRGPKK</sequence>
<accession>A0ACB8E6R6</accession>
<reference evidence="1" key="1">
    <citation type="submission" date="2021-08" db="EMBL/GenBank/DDBJ databases">
        <title>The first chromosome-level gecko genome reveals the dynamic sex chromosomes of Neotropical dwarf geckos (Sphaerodactylidae: Sphaerodactylus).</title>
        <authorList>
            <person name="Pinto B.J."/>
            <person name="Keating S.E."/>
            <person name="Gamble T."/>
        </authorList>
    </citation>
    <scope>NUCLEOTIDE SEQUENCE</scope>
    <source>
        <strain evidence="1">TG3544</strain>
    </source>
</reference>
<dbReference type="EMBL" id="CM037623">
    <property type="protein sequence ID" value="KAH7988104.1"/>
    <property type="molecule type" value="Genomic_DNA"/>
</dbReference>
<evidence type="ECO:0000313" key="1">
    <source>
        <dbReference type="EMBL" id="KAH7988104.1"/>
    </source>
</evidence>
<proteinExistence type="predicted"/>
<protein>
    <submittedName>
        <fullName evidence="1">Uncharacterized protein</fullName>
    </submittedName>
</protein>